<dbReference type="SUPFAM" id="SSF110391">
    <property type="entry name" value="GlpP-like"/>
    <property type="match status" value="1"/>
</dbReference>
<dbReference type="GO" id="GO:0006355">
    <property type="term" value="P:regulation of DNA-templated transcription"/>
    <property type="evidence" value="ECO:0007669"/>
    <property type="project" value="InterPro"/>
</dbReference>
<dbReference type="Proteomes" id="UP000183185">
    <property type="component" value="Unassembled WGS sequence"/>
</dbReference>
<keyword evidence="1" id="KW-0804">Transcription</keyword>
<dbReference type="GO" id="GO:0006071">
    <property type="term" value="P:glycerol metabolic process"/>
    <property type="evidence" value="ECO:0007669"/>
    <property type="project" value="UniProtKB-UniRule"/>
</dbReference>
<dbReference type="InterPro" id="IPR006699">
    <property type="entry name" value="GlpP"/>
</dbReference>
<dbReference type="AlphaFoldDB" id="A0AA44L0H9"/>
<dbReference type="GO" id="GO:0003723">
    <property type="term" value="F:RNA binding"/>
    <property type="evidence" value="ECO:0007669"/>
    <property type="project" value="UniProtKB-KW"/>
</dbReference>
<dbReference type="RefSeq" id="WP_071743839.1">
    <property type="nucleotide sequence ID" value="NZ_MACH01000002.1"/>
</dbReference>
<dbReference type="InterPro" id="IPR013785">
    <property type="entry name" value="Aldolase_TIM"/>
</dbReference>
<dbReference type="Gene3D" id="3.20.20.70">
    <property type="entry name" value="Aldolase class I"/>
    <property type="match status" value="1"/>
</dbReference>
<dbReference type="PIRSF" id="PIRSF016897">
    <property type="entry name" value="GlpP"/>
    <property type="match status" value="1"/>
</dbReference>
<comment type="function">
    <text evidence="1">Regulates expression of the glpD operon. In the presence of glycerol 3-phosphate (G3P) causes antitermination of transcription of glpD at the inverted repeat of the leader region to enhance its transcription. Binds and stabilizes glpD leader mRNA.</text>
</comment>
<reference evidence="2 3" key="1">
    <citation type="submission" date="2016-06" db="EMBL/GenBank/DDBJ databases">
        <title>First insights into the genetic diversity and population structure of in the Bacillus cereus group bacteria from diverse marine environments.</title>
        <authorList>
            <person name="Liu Y."/>
            <person name="Lai Q."/>
            <person name="Shao Z."/>
        </authorList>
    </citation>
    <scope>NUCLEOTIDE SEQUENCE [LARGE SCALE GENOMIC DNA]</scope>
    <source>
        <strain evidence="2 3">TD42</strain>
    </source>
</reference>
<sequence>MFKEPYTAMIKDWEGYKAYKKLPKTVFLMTGSMLELPERVYELQKHGHDVFLHCDFIQGLNTNAEEALLYIQDVIGAQGIISTKGSTIRNANKIGLKTIQRIFIVDTLSLTKSIENCKTTKPNAVEIMPGIMPSIIKQLAGEIEFPIIAGGLIQTREDAEIAIRAGASAISTSHYEVWIQEEKGVQPCDRIERYFKGI</sequence>
<organism evidence="2 3">
    <name type="scientific">Bacillus proteolyticus</name>
    <dbReference type="NCBI Taxonomy" id="2026192"/>
    <lineage>
        <taxon>Bacteria</taxon>
        <taxon>Bacillati</taxon>
        <taxon>Bacillota</taxon>
        <taxon>Bacilli</taxon>
        <taxon>Bacillales</taxon>
        <taxon>Bacillaceae</taxon>
        <taxon>Bacillus</taxon>
        <taxon>Bacillus cereus group</taxon>
    </lineage>
</organism>
<comment type="caution">
    <text evidence="2">The sequence shown here is derived from an EMBL/GenBank/DDBJ whole genome shotgun (WGS) entry which is preliminary data.</text>
</comment>
<evidence type="ECO:0000313" key="2">
    <source>
        <dbReference type="EMBL" id="OJE52489.1"/>
    </source>
</evidence>
<dbReference type="EMBL" id="MACH01000002">
    <property type="protein sequence ID" value="OJE52489.1"/>
    <property type="molecule type" value="Genomic_DNA"/>
</dbReference>
<gene>
    <name evidence="2" type="ORF">BAQ49_04730</name>
</gene>
<dbReference type="PANTHER" id="PTHR35787">
    <property type="entry name" value="GLYCEROL UPTAKE OPERON ANTITERMINATOR REGULATORY PROTEIN"/>
    <property type="match status" value="1"/>
</dbReference>
<evidence type="ECO:0000313" key="3">
    <source>
        <dbReference type="Proteomes" id="UP000183185"/>
    </source>
</evidence>
<keyword evidence="1" id="KW-0805">Transcription regulation</keyword>
<proteinExistence type="predicted"/>
<keyword evidence="1" id="KW-0319">Glycerol metabolism</keyword>
<evidence type="ECO:0000256" key="1">
    <source>
        <dbReference type="PIRNR" id="PIRNR016897"/>
    </source>
</evidence>
<protein>
    <recommendedName>
        <fullName evidence="1">Glycerol uptake operon antiterminator regulatory protein</fullName>
    </recommendedName>
</protein>
<dbReference type="PANTHER" id="PTHR35787:SF1">
    <property type="entry name" value="GLYCEROL UPTAKE OPERON ANTITERMINATOR REGULATORY PROTEIN"/>
    <property type="match status" value="1"/>
</dbReference>
<keyword evidence="1" id="KW-0694">RNA-binding</keyword>
<dbReference type="Pfam" id="PF04309">
    <property type="entry name" value="G3P_antiterm"/>
    <property type="match status" value="1"/>
</dbReference>
<accession>A0AA44L0H9</accession>
<name>A0AA44L0H9_9BACI</name>